<dbReference type="SUPFAM" id="SSF63491">
    <property type="entry name" value="BAG domain"/>
    <property type="match status" value="1"/>
</dbReference>
<gene>
    <name evidence="1" type="ORF">QJS10_CPB11g00622</name>
</gene>
<dbReference type="Proteomes" id="UP001180020">
    <property type="component" value="Unassembled WGS sequence"/>
</dbReference>
<accession>A0AAV9DUJ7</accession>
<comment type="caution">
    <text evidence="1">The sequence shown here is derived from an EMBL/GenBank/DDBJ whole genome shotgun (WGS) entry which is preliminary data.</text>
</comment>
<organism evidence="1 2">
    <name type="scientific">Acorus calamus</name>
    <name type="common">Sweet flag</name>
    <dbReference type="NCBI Taxonomy" id="4465"/>
    <lineage>
        <taxon>Eukaryota</taxon>
        <taxon>Viridiplantae</taxon>
        <taxon>Streptophyta</taxon>
        <taxon>Embryophyta</taxon>
        <taxon>Tracheophyta</taxon>
        <taxon>Spermatophyta</taxon>
        <taxon>Magnoliopsida</taxon>
        <taxon>Liliopsida</taxon>
        <taxon>Acoraceae</taxon>
        <taxon>Acorus</taxon>
    </lineage>
</organism>
<keyword evidence="2" id="KW-1185">Reference proteome</keyword>
<reference evidence="1" key="1">
    <citation type="journal article" date="2023" name="Nat. Commun.">
        <title>Diploid and tetraploid genomes of Acorus and the evolution of monocots.</title>
        <authorList>
            <person name="Ma L."/>
            <person name="Liu K.W."/>
            <person name="Li Z."/>
            <person name="Hsiao Y.Y."/>
            <person name="Qi Y."/>
            <person name="Fu T."/>
            <person name="Tang G.D."/>
            <person name="Zhang D."/>
            <person name="Sun W.H."/>
            <person name="Liu D.K."/>
            <person name="Li Y."/>
            <person name="Chen G.Z."/>
            <person name="Liu X.D."/>
            <person name="Liao X.Y."/>
            <person name="Jiang Y.T."/>
            <person name="Yu X."/>
            <person name="Hao Y."/>
            <person name="Huang J."/>
            <person name="Zhao X.W."/>
            <person name="Ke S."/>
            <person name="Chen Y.Y."/>
            <person name="Wu W.L."/>
            <person name="Hsu J.L."/>
            <person name="Lin Y.F."/>
            <person name="Huang M.D."/>
            <person name="Li C.Y."/>
            <person name="Huang L."/>
            <person name="Wang Z.W."/>
            <person name="Zhao X."/>
            <person name="Zhong W.Y."/>
            <person name="Peng D.H."/>
            <person name="Ahmad S."/>
            <person name="Lan S."/>
            <person name="Zhang J.S."/>
            <person name="Tsai W.C."/>
            <person name="Van de Peer Y."/>
            <person name="Liu Z.J."/>
        </authorList>
    </citation>
    <scope>NUCLEOTIDE SEQUENCE</scope>
    <source>
        <strain evidence="1">CP</strain>
    </source>
</reference>
<proteinExistence type="predicted"/>
<protein>
    <submittedName>
        <fullName evidence="1">Uncharacterized protein</fullName>
    </submittedName>
</protein>
<name>A0AAV9DUJ7_ACOCL</name>
<evidence type="ECO:0000313" key="2">
    <source>
        <dbReference type="Proteomes" id="UP001180020"/>
    </source>
</evidence>
<sequence>MFAHECTTGLVRKNIRTIRSIDVGIGGVAQVLSDSADLLRSSEKERLRLGEALMRLLLKHDSFCGVREYRRKVT</sequence>
<evidence type="ECO:0000313" key="1">
    <source>
        <dbReference type="EMBL" id="KAK1304735.1"/>
    </source>
</evidence>
<reference evidence="1" key="2">
    <citation type="submission" date="2023-06" db="EMBL/GenBank/DDBJ databases">
        <authorList>
            <person name="Ma L."/>
            <person name="Liu K.-W."/>
            <person name="Li Z."/>
            <person name="Hsiao Y.-Y."/>
            <person name="Qi Y."/>
            <person name="Fu T."/>
            <person name="Tang G."/>
            <person name="Zhang D."/>
            <person name="Sun W.-H."/>
            <person name="Liu D.-K."/>
            <person name="Li Y."/>
            <person name="Chen G.-Z."/>
            <person name="Liu X.-D."/>
            <person name="Liao X.-Y."/>
            <person name="Jiang Y.-T."/>
            <person name="Yu X."/>
            <person name="Hao Y."/>
            <person name="Huang J."/>
            <person name="Zhao X.-W."/>
            <person name="Ke S."/>
            <person name="Chen Y.-Y."/>
            <person name="Wu W.-L."/>
            <person name="Hsu J.-L."/>
            <person name="Lin Y.-F."/>
            <person name="Huang M.-D."/>
            <person name="Li C.-Y."/>
            <person name="Huang L."/>
            <person name="Wang Z.-W."/>
            <person name="Zhao X."/>
            <person name="Zhong W.-Y."/>
            <person name="Peng D.-H."/>
            <person name="Ahmad S."/>
            <person name="Lan S."/>
            <person name="Zhang J.-S."/>
            <person name="Tsai W.-C."/>
            <person name="Van De Peer Y."/>
            <person name="Liu Z.-J."/>
        </authorList>
    </citation>
    <scope>NUCLEOTIDE SEQUENCE</scope>
    <source>
        <strain evidence="1">CP</strain>
        <tissue evidence="1">Leaves</tissue>
    </source>
</reference>
<dbReference type="AlphaFoldDB" id="A0AAV9DUJ7"/>
<dbReference type="EMBL" id="JAUJYO010000011">
    <property type="protein sequence ID" value="KAK1304735.1"/>
    <property type="molecule type" value="Genomic_DNA"/>
</dbReference>